<dbReference type="Pfam" id="PF03932">
    <property type="entry name" value="CutC"/>
    <property type="match status" value="1"/>
</dbReference>
<dbReference type="InterPro" id="IPR005627">
    <property type="entry name" value="CutC-like"/>
</dbReference>
<comment type="caution">
    <text evidence="3">The sequence shown here is derived from an EMBL/GenBank/DDBJ whole genome shotgun (WGS) entry which is preliminary data.</text>
</comment>
<accession>A0A9D1GZU7</accession>
<sequence length="241" mass="25925">MTRPLLEVIVLHDNDAQRAEGGGADRLELVGSMDHGGLSPEPATVEKTCAATDLPVRVMVRLRDGYGTDGGEVTRLVGLARSYEDAGAAGLVFGYLNAHSEIDLSVMTELVRATDLPWTFHRAVDACLDQDKAWQLLPQLGCDQVLTAGSARGVEEGLDDLLARARSDERIAAMIVAGGGLQTDHVPWLLRAGVRSFHVGSRVRPTSSYKAYVDDELVGMWRSLLDRTDRKLTAATEAGGS</sequence>
<evidence type="ECO:0000313" key="4">
    <source>
        <dbReference type="Proteomes" id="UP000886842"/>
    </source>
</evidence>
<dbReference type="EMBL" id="DVLP01000388">
    <property type="protein sequence ID" value="HIT76544.1"/>
    <property type="molecule type" value="Genomic_DNA"/>
</dbReference>
<reference evidence="3" key="1">
    <citation type="submission" date="2020-10" db="EMBL/GenBank/DDBJ databases">
        <authorList>
            <person name="Gilroy R."/>
        </authorList>
    </citation>
    <scope>NUCLEOTIDE SEQUENCE</scope>
    <source>
        <strain evidence="3">ChiGjej1B1-24693</strain>
    </source>
</reference>
<dbReference type="Proteomes" id="UP000886842">
    <property type="component" value="Unassembled WGS sequence"/>
</dbReference>
<evidence type="ECO:0000313" key="3">
    <source>
        <dbReference type="EMBL" id="HIT76544.1"/>
    </source>
</evidence>
<dbReference type="PANTHER" id="PTHR12598">
    <property type="entry name" value="COPPER HOMEOSTASIS PROTEIN CUTC"/>
    <property type="match status" value="1"/>
</dbReference>
<dbReference type="Gene3D" id="3.20.20.380">
    <property type="entry name" value="Copper homeostasis (CutC) domain"/>
    <property type="match status" value="1"/>
</dbReference>
<dbReference type="PANTHER" id="PTHR12598:SF0">
    <property type="entry name" value="COPPER HOMEOSTASIS PROTEIN CUTC HOMOLOG"/>
    <property type="match status" value="1"/>
</dbReference>
<dbReference type="GO" id="GO:0005507">
    <property type="term" value="F:copper ion binding"/>
    <property type="evidence" value="ECO:0007669"/>
    <property type="project" value="TreeGrafter"/>
</dbReference>
<dbReference type="InterPro" id="IPR036822">
    <property type="entry name" value="CutC-like_dom_sf"/>
</dbReference>
<gene>
    <name evidence="3" type="ORF">IAA98_13250</name>
</gene>
<comment type="similarity">
    <text evidence="1">Belongs to the CutC family.</text>
</comment>
<evidence type="ECO:0000256" key="1">
    <source>
        <dbReference type="ARBA" id="ARBA00007768"/>
    </source>
</evidence>
<dbReference type="AlphaFoldDB" id="A0A9D1GZU7"/>
<name>A0A9D1GZU7_9ACTN</name>
<dbReference type="SUPFAM" id="SSF110395">
    <property type="entry name" value="CutC-like"/>
    <property type="match status" value="1"/>
</dbReference>
<evidence type="ECO:0000256" key="2">
    <source>
        <dbReference type="ARBA" id="ARBA00019014"/>
    </source>
</evidence>
<organism evidence="3 4">
    <name type="scientific">Candidatus Avipropionibacterium avicola</name>
    <dbReference type="NCBI Taxonomy" id="2840701"/>
    <lineage>
        <taxon>Bacteria</taxon>
        <taxon>Bacillati</taxon>
        <taxon>Actinomycetota</taxon>
        <taxon>Actinomycetes</taxon>
        <taxon>Propionibacteriales</taxon>
        <taxon>Propionibacteriaceae</taxon>
        <taxon>Propionibacteriaceae incertae sedis</taxon>
        <taxon>Candidatus Avipropionibacterium</taxon>
    </lineage>
</organism>
<proteinExistence type="inferred from homology"/>
<protein>
    <recommendedName>
        <fullName evidence="2">Copper homeostasis protein cutC homolog</fullName>
    </recommendedName>
</protein>
<reference evidence="3" key="2">
    <citation type="journal article" date="2021" name="PeerJ">
        <title>Extensive microbial diversity within the chicken gut microbiome revealed by metagenomics and culture.</title>
        <authorList>
            <person name="Gilroy R."/>
            <person name="Ravi A."/>
            <person name="Getino M."/>
            <person name="Pursley I."/>
            <person name="Horton D.L."/>
            <person name="Alikhan N.F."/>
            <person name="Baker D."/>
            <person name="Gharbi K."/>
            <person name="Hall N."/>
            <person name="Watson M."/>
            <person name="Adriaenssens E.M."/>
            <person name="Foster-Nyarko E."/>
            <person name="Jarju S."/>
            <person name="Secka A."/>
            <person name="Antonio M."/>
            <person name="Oren A."/>
            <person name="Chaudhuri R.R."/>
            <person name="La Ragione R."/>
            <person name="Hildebrand F."/>
            <person name="Pallen M.J."/>
        </authorList>
    </citation>
    <scope>NUCLEOTIDE SEQUENCE</scope>
    <source>
        <strain evidence="3">ChiGjej1B1-24693</strain>
    </source>
</reference>